<dbReference type="RefSeq" id="WP_377484484.1">
    <property type="nucleotide sequence ID" value="NZ_JBHUOX010000007.1"/>
</dbReference>
<comment type="similarity">
    <text evidence="1">Belongs to the glycosyltransferase 2 family.</text>
</comment>
<proteinExistence type="inferred from homology"/>
<protein>
    <submittedName>
        <fullName evidence="5">Glycosyltransferase</fullName>
        <ecNumber evidence="5">2.4.-.-</ecNumber>
    </submittedName>
</protein>
<keyword evidence="2 5" id="KW-0328">Glycosyltransferase</keyword>
<dbReference type="Proteomes" id="UP001597641">
    <property type="component" value="Unassembled WGS sequence"/>
</dbReference>
<dbReference type="EC" id="2.4.-.-" evidence="5"/>
<dbReference type="PANTHER" id="PTHR43630">
    <property type="entry name" value="POLY-BETA-1,6-N-ACETYL-D-GLUCOSAMINE SYNTHASE"/>
    <property type="match status" value="1"/>
</dbReference>
<dbReference type="SUPFAM" id="SSF53448">
    <property type="entry name" value="Nucleotide-diphospho-sugar transferases"/>
    <property type="match status" value="1"/>
</dbReference>
<dbReference type="EMBL" id="JBHUOX010000007">
    <property type="protein sequence ID" value="MFD3000927.1"/>
    <property type="molecule type" value="Genomic_DNA"/>
</dbReference>
<keyword evidence="4" id="KW-1133">Transmembrane helix</keyword>
<keyword evidence="4" id="KW-0472">Membrane</keyword>
<feature type="transmembrane region" description="Helical" evidence="4">
    <location>
        <begin position="331"/>
        <end position="349"/>
    </location>
</feature>
<evidence type="ECO:0000256" key="4">
    <source>
        <dbReference type="SAM" id="Phobius"/>
    </source>
</evidence>
<evidence type="ECO:0000256" key="2">
    <source>
        <dbReference type="ARBA" id="ARBA00022676"/>
    </source>
</evidence>
<gene>
    <name evidence="5" type="ORF">ACFS7Z_11180</name>
</gene>
<keyword evidence="3 5" id="KW-0808">Transferase</keyword>
<feature type="transmembrane region" description="Helical" evidence="4">
    <location>
        <begin position="305"/>
        <end position="325"/>
    </location>
</feature>
<keyword evidence="4" id="KW-0812">Transmembrane</keyword>
<dbReference type="GO" id="GO:0016757">
    <property type="term" value="F:glycosyltransferase activity"/>
    <property type="evidence" value="ECO:0007669"/>
    <property type="project" value="UniProtKB-KW"/>
</dbReference>
<dbReference type="InterPro" id="IPR029044">
    <property type="entry name" value="Nucleotide-diphossugar_trans"/>
</dbReference>
<evidence type="ECO:0000313" key="5">
    <source>
        <dbReference type="EMBL" id="MFD3000927.1"/>
    </source>
</evidence>
<evidence type="ECO:0000313" key="6">
    <source>
        <dbReference type="Proteomes" id="UP001597641"/>
    </source>
</evidence>
<feature type="transmembrane region" description="Helical" evidence="4">
    <location>
        <begin position="6"/>
        <end position="29"/>
    </location>
</feature>
<feature type="transmembrane region" description="Helical" evidence="4">
    <location>
        <begin position="361"/>
        <end position="379"/>
    </location>
</feature>
<comment type="caution">
    <text evidence="5">The sequence shown here is derived from an EMBL/GenBank/DDBJ whole genome shotgun (WGS) entry which is preliminary data.</text>
</comment>
<dbReference type="PANTHER" id="PTHR43630:SF1">
    <property type="entry name" value="POLY-BETA-1,6-N-ACETYL-D-GLUCOSAMINE SYNTHASE"/>
    <property type="match status" value="1"/>
</dbReference>
<keyword evidence="6" id="KW-1185">Reference proteome</keyword>
<organism evidence="5 6">
    <name type="scientific">Pontibacter toksunensis</name>
    <dbReference type="NCBI Taxonomy" id="1332631"/>
    <lineage>
        <taxon>Bacteria</taxon>
        <taxon>Pseudomonadati</taxon>
        <taxon>Bacteroidota</taxon>
        <taxon>Cytophagia</taxon>
        <taxon>Cytophagales</taxon>
        <taxon>Hymenobacteraceae</taxon>
        <taxon>Pontibacter</taxon>
    </lineage>
</organism>
<dbReference type="Gene3D" id="3.90.550.10">
    <property type="entry name" value="Spore Coat Polysaccharide Biosynthesis Protein SpsA, Chain A"/>
    <property type="match status" value="1"/>
</dbReference>
<reference evidence="6" key="1">
    <citation type="journal article" date="2019" name="Int. J. Syst. Evol. Microbiol.">
        <title>The Global Catalogue of Microorganisms (GCM) 10K type strain sequencing project: providing services to taxonomists for standard genome sequencing and annotation.</title>
        <authorList>
            <consortium name="The Broad Institute Genomics Platform"/>
            <consortium name="The Broad Institute Genome Sequencing Center for Infectious Disease"/>
            <person name="Wu L."/>
            <person name="Ma J."/>
        </authorList>
    </citation>
    <scope>NUCLEOTIDE SEQUENCE [LARGE SCALE GENOMIC DNA]</scope>
    <source>
        <strain evidence="6">KCTC 23984</strain>
    </source>
</reference>
<evidence type="ECO:0000256" key="1">
    <source>
        <dbReference type="ARBA" id="ARBA00006739"/>
    </source>
</evidence>
<dbReference type="Pfam" id="PF13641">
    <property type="entry name" value="Glyco_tranf_2_3"/>
    <property type="match status" value="1"/>
</dbReference>
<evidence type="ECO:0000256" key="3">
    <source>
        <dbReference type="ARBA" id="ARBA00022679"/>
    </source>
</evidence>
<sequence length="407" mass="46247">MLLLNLLIQSLLYLISAYLLFNCIYLLFFSVAGHKKIKRINPQESTKGYRKFCVLIPAYREDNVILETSQAALSHTYQGEFDVVVIADGLMPATIHKLKQQGSKVVEVFFDKSTKGKALAWALDSLPENEYDVAVVLDVDNLMGANFLEEVNNAFAAGYKVVQAHRTAKNMDSAFALLDACNEEINNHIFRKGHFAIGMSSSLIGSGMAFEYRYFKKLLVGIGETVGEDKEIDIRISKDEVKICYLDKVYVYDEKIENAQVFTKQRTRWIATQVEFVQKYAVDGMLHFFRHKNIEYFDKVLQSIVLPRTFLAGILGFFFLLSFAIPYAPSTLFWAGLLVGFCIAMFLALPRKLYNRHLLFAMIRLPYALFCMCAALLRINTTKSSFLPTPHKAKAIPSNTDKQTIKH</sequence>
<name>A0ABW6BVD8_9BACT</name>
<accession>A0ABW6BVD8</accession>